<dbReference type="RefSeq" id="WP_236017160.1">
    <property type="nucleotide sequence ID" value="NZ_JAFBFH010000038.1"/>
</dbReference>
<gene>
    <name evidence="4" type="ORF">JOC94_004093</name>
</gene>
<dbReference type="InterPro" id="IPR027417">
    <property type="entry name" value="P-loop_NTPase"/>
</dbReference>
<organism evidence="4 5">
    <name type="scientific">Siminovitchia thermophila</name>
    <dbReference type="NCBI Taxonomy" id="1245522"/>
    <lineage>
        <taxon>Bacteria</taxon>
        <taxon>Bacillati</taxon>
        <taxon>Bacillota</taxon>
        <taxon>Bacilli</taxon>
        <taxon>Bacillales</taxon>
        <taxon>Bacillaceae</taxon>
        <taxon>Siminovitchia</taxon>
    </lineage>
</organism>
<evidence type="ECO:0000256" key="2">
    <source>
        <dbReference type="SAM" id="MobiDB-lite"/>
    </source>
</evidence>
<dbReference type="PANTHER" id="PTHR10803:SF3">
    <property type="entry name" value="ATPASE GET3"/>
    <property type="match status" value="1"/>
</dbReference>
<dbReference type="SUPFAM" id="SSF52540">
    <property type="entry name" value="P-loop containing nucleoside triphosphate hydrolases"/>
    <property type="match status" value="1"/>
</dbReference>
<dbReference type="Proteomes" id="UP000823485">
    <property type="component" value="Unassembled WGS sequence"/>
</dbReference>
<evidence type="ECO:0000313" key="4">
    <source>
        <dbReference type="EMBL" id="MBM7717069.1"/>
    </source>
</evidence>
<evidence type="ECO:0000256" key="1">
    <source>
        <dbReference type="ARBA" id="ARBA00011040"/>
    </source>
</evidence>
<dbReference type="InterPro" id="IPR016300">
    <property type="entry name" value="ATPase_ArsA/GET3"/>
</dbReference>
<name>A0ABS2RD12_9BACI</name>
<accession>A0ABS2RD12</accession>
<dbReference type="EMBL" id="JAFBFH010000038">
    <property type="protein sequence ID" value="MBM7717069.1"/>
    <property type="molecule type" value="Genomic_DNA"/>
</dbReference>
<comment type="similarity">
    <text evidence="1">Belongs to the arsA ATPase family.</text>
</comment>
<protein>
    <submittedName>
        <fullName evidence="4">Arsenite-transporting ATPase</fullName>
    </submittedName>
</protein>
<evidence type="ECO:0000259" key="3">
    <source>
        <dbReference type="Pfam" id="PF02374"/>
    </source>
</evidence>
<dbReference type="PANTHER" id="PTHR10803">
    <property type="entry name" value="ARSENICAL PUMP-DRIVING ATPASE ARSENITE-TRANSLOCATING ATPASE"/>
    <property type="match status" value="1"/>
</dbReference>
<feature type="domain" description="ArsA/GET3 Anion-transporting ATPase-like" evidence="3">
    <location>
        <begin position="29"/>
        <end position="331"/>
    </location>
</feature>
<dbReference type="InterPro" id="IPR025723">
    <property type="entry name" value="ArsA/GET3_ATPase-like"/>
</dbReference>
<comment type="caution">
    <text evidence="4">The sequence shown here is derived from an EMBL/GenBank/DDBJ whole genome shotgun (WGS) entry which is preliminary data.</text>
</comment>
<evidence type="ECO:0000313" key="5">
    <source>
        <dbReference type="Proteomes" id="UP000823485"/>
    </source>
</evidence>
<dbReference type="Gene3D" id="3.40.50.300">
    <property type="entry name" value="P-loop containing nucleotide triphosphate hydrolases"/>
    <property type="match status" value="1"/>
</dbReference>
<proteinExistence type="inferred from homology"/>
<dbReference type="Pfam" id="PF02374">
    <property type="entry name" value="ArsA_ATPase"/>
    <property type="match status" value="1"/>
</dbReference>
<feature type="region of interest" description="Disordered" evidence="2">
    <location>
        <begin position="1"/>
        <end position="27"/>
    </location>
</feature>
<sequence length="340" mass="38649">MLRWLRNRNGDSRQEDNRNEKQNERQLNISFFGGKGGVGKTTCSALFAFSLAKKGHKTLLVSTDPAHSLGDLLEVDAGSEQQIAPGLSVMELDSERASNRYINEVKGNLEKLTAPEMWKEVERQVDFAKASPGADEAALFDELVTIILDAEGNFDHIVFDTAPTGHTLRLLSLPDLMEVWMEGMLAQRKKSQEMNRMLNNIAGVREEEPADQVYYLLQRRKHRFSMVKKLLLDSEKTTFYFVLNPERLPILETEKAMGILEKYHIKVGGIIINRVLPEEADGTFLEKRREQEKIYVKEIEEKFSSFNKIYIPMQSSDIKGIDGINQLAPLMENLTNKGTV</sequence>
<reference evidence="4 5" key="1">
    <citation type="submission" date="2021-01" db="EMBL/GenBank/DDBJ databases">
        <title>Genomic Encyclopedia of Type Strains, Phase IV (KMG-IV): sequencing the most valuable type-strain genomes for metagenomic binning, comparative biology and taxonomic classification.</title>
        <authorList>
            <person name="Goeker M."/>
        </authorList>
    </citation>
    <scope>NUCLEOTIDE SEQUENCE [LARGE SCALE GENOMIC DNA]</scope>
    <source>
        <strain evidence="4 5">DSM 105453</strain>
    </source>
</reference>
<keyword evidence="5" id="KW-1185">Reference proteome</keyword>
<feature type="compositionally biased region" description="Basic and acidic residues" evidence="2">
    <location>
        <begin position="8"/>
        <end position="24"/>
    </location>
</feature>
<dbReference type="CDD" id="cd02035">
    <property type="entry name" value="ArsA"/>
    <property type="match status" value="1"/>
</dbReference>
<dbReference type="NCBIfam" id="TIGR00345">
    <property type="entry name" value="GET3_arsA_TRC40"/>
    <property type="match status" value="1"/>
</dbReference>